<evidence type="ECO:0000256" key="1">
    <source>
        <dbReference type="ARBA" id="ARBA00004418"/>
    </source>
</evidence>
<dbReference type="Gene3D" id="3.40.190.10">
    <property type="entry name" value="Periplasmic binding protein-like II"/>
    <property type="match status" value="2"/>
</dbReference>
<dbReference type="RefSeq" id="WP_150093097.1">
    <property type="nucleotide sequence ID" value="NZ_VWSF01000033.1"/>
</dbReference>
<dbReference type="PANTHER" id="PTHR30024:SF47">
    <property type="entry name" value="TAURINE-BINDING PERIPLASMIC PROTEIN"/>
    <property type="match status" value="1"/>
</dbReference>
<evidence type="ECO:0000256" key="3">
    <source>
        <dbReference type="ARBA" id="ARBA00022729"/>
    </source>
</evidence>
<dbReference type="Pfam" id="PF22384">
    <property type="entry name" value="PBP2_Ca3427_like"/>
    <property type="match status" value="1"/>
</dbReference>
<dbReference type="PANTHER" id="PTHR30024">
    <property type="entry name" value="ALIPHATIC SULFONATES-BINDING PROTEIN-RELATED"/>
    <property type="match status" value="1"/>
</dbReference>
<dbReference type="AlphaFoldDB" id="A0A5M6CVY2"/>
<gene>
    <name evidence="5" type="ORF">F0145_24655</name>
</gene>
<proteinExistence type="inferred from homology"/>
<dbReference type="SUPFAM" id="SSF53850">
    <property type="entry name" value="Periplasmic binding protein-like II"/>
    <property type="match status" value="1"/>
</dbReference>
<dbReference type="InterPro" id="IPR054364">
    <property type="entry name" value="Ca3427-like_PBP2"/>
</dbReference>
<dbReference type="Proteomes" id="UP000323426">
    <property type="component" value="Unassembled WGS sequence"/>
</dbReference>
<comment type="subcellular location">
    <subcellularLocation>
        <location evidence="1">Periplasm</location>
    </subcellularLocation>
</comment>
<evidence type="ECO:0000256" key="2">
    <source>
        <dbReference type="ARBA" id="ARBA00010742"/>
    </source>
</evidence>
<evidence type="ECO:0000259" key="4">
    <source>
        <dbReference type="Pfam" id="PF22384"/>
    </source>
</evidence>
<organism evidence="5 6">
    <name type="scientific">Adhaeribacter rhizoryzae</name>
    <dbReference type="NCBI Taxonomy" id="2607907"/>
    <lineage>
        <taxon>Bacteria</taxon>
        <taxon>Pseudomonadati</taxon>
        <taxon>Bacteroidota</taxon>
        <taxon>Cytophagia</taxon>
        <taxon>Cytophagales</taxon>
        <taxon>Hymenobacteraceae</taxon>
        <taxon>Adhaeribacter</taxon>
    </lineage>
</organism>
<keyword evidence="6" id="KW-1185">Reference proteome</keyword>
<feature type="domain" description="Ca3427-like PBP 2" evidence="4">
    <location>
        <begin position="94"/>
        <end position="181"/>
    </location>
</feature>
<sequence>MNPITFKLGGVPEHFNLPWHQAMEQGLFQEQGIQINWQDYPGGTGAMAKDLRSGDLDLAVLLTEGMVADIVKGNKSKIISVYVASPLIWGIHVPANSNLQEVNQLADKRYAISRMGSGSHLMAFVNAQQQGWDPNNMELVLVGDINGARQAFQNNEADVFMWEKFMTKPLVDSGEFRRVGECPTPWPCFVIAARQEIINKYTPELQQLLAVIHQANQAFMQNPQAPQLVAEKFNLKPEDAATWFNHTRWATEATVPLDMVETVIDTLHSLDLIPEKPEAASLVANLTGVQQS</sequence>
<dbReference type="GO" id="GO:0042597">
    <property type="term" value="C:periplasmic space"/>
    <property type="evidence" value="ECO:0007669"/>
    <property type="project" value="UniProtKB-SubCell"/>
</dbReference>
<comment type="caution">
    <text evidence="5">The sequence shown here is derived from an EMBL/GenBank/DDBJ whole genome shotgun (WGS) entry which is preliminary data.</text>
</comment>
<evidence type="ECO:0000313" key="6">
    <source>
        <dbReference type="Proteomes" id="UP000323426"/>
    </source>
</evidence>
<keyword evidence="3" id="KW-0732">Signal</keyword>
<protein>
    <submittedName>
        <fullName evidence="5">ABC transporter substrate-binding protein</fullName>
    </submittedName>
</protein>
<reference evidence="5 6" key="1">
    <citation type="submission" date="2019-09" db="EMBL/GenBank/DDBJ databases">
        <title>Genome sequence and assembly of Adhaeribacter sp.</title>
        <authorList>
            <person name="Chhetri G."/>
        </authorList>
    </citation>
    <scope>NUCLEOTIDE SEQUENCE [LARGE SCALE GENOMIC DNA]</scope>
    <source>
        <strain evidence="5 6">DK36</strain>
    </source>
</reference>
<accession>A0A5M6CVY2</accession>
<dbReference type="CDD" id="cd13637">
    <property type="entry name" value="PBP2_Ca3427_like"/>
    <property type="match status" value="1"/>
</dbReference>
<dbReference type="EMBL" id="VWSF01000033">
    <property type="protein sequence ID" value="KAA5539397.1"/>
    <property type="molecule type" value="Genomic_DNA"/>
</dbReference>
<evidence type="ECO:0000313" key="5">
    <source>
        <dbReference type="EMBL" id="KAA5539397.1"/>
    </source>
</evidence>
<name>A0A5M6CVY2_9BACT</name>
<comment type="similarity">
    <text evidence="2">Belongs to the bacterial solute-binding protein SsuA/TauA family.</text>
</comment>